<accession>A0A1E5W9J9</accession>
<protein>
    <submittedName>
        <fullName evidence="2">Uncharacterized protein</fullName>
    </submittedName>
</protein>
<gene>
    <name evidence="2" type="ORF">BAE44_0004946</name>
</gene>
<reference evidence="2 3" key="1">
    <citation type="submission" date="2016-09" db="EMBL/GenBank/DDBJ databases">
        <title>The draft genome of Dichanthelium oligosanthes: A C3 panicoid grass species.</title>
        <authorList>
            <person name="Studer A.J."/>
            <person name="Schnable J.C."/>
            <person name="Brutnell T.P."/>
        </authorList>
    </citation>
    <scope>NUCLEOTIDE SEQUENCE [LARGE SCALE GENOMIC DNA]</scope>
    <source>
        <strain evidence="3">cv. Kellogg 1175</strain>
        <tissue evidence="2">Leaf</tissue>
    </source>
</reference>
<keyword evidence="3" id="KW-1185">Reference proteome</keyword>
<sequence length="80" mass="8289">MARQTQTAASRSARPEMREQQGSLGGPPTTVWIGPSSTSAHTPASPRSMGTCLPGSDTGARRMPPPEPHLGTAAAALPRR</sequence>
<name>A0A1E5W9J9_9POAL</name>
<comment type="caution">
    <text evidence="2">The sequence shown here is derived from an EMBL/GenBank/DDBJ whole genome shotgun (WGS) entry which is preliminary data.</text>
</comment>
<dbReference type="EMBL" id="LWDX02016636">
    <property type="protein sequence ID" value="OEL34035.1"/>
    <property type="molecule type" value="Genomic_DNA"/>
</dbReference>
<organism evidence="2 3">
    <name type="scientific">Dichanthelium oligosanthes</name>
    <dbReference type="NCBI Taxonomy" id="888268"/>
    <lineage>
        <taxon>Eukaryota</taxon>
        <taxon>Viridiplantae</taxon>
        <taxon>Streptophyta</taxon>
        <taxon>Embryophyta</taxon>
        <taxon>Tracheophyta</taxon>
        <taxon>Spermatophyta</taxon>
        <taxon>Magnoliopsida</taxon>
        <taxon>Liliopsida</taxon>
        <taxon>Poales</taxon>
        <taxon>Poaceae</taxon>
        <taxon>PACMAD clade</taxon>
        <taxon>Panicoideae</taxon>
        <taxon>Panicodae</taxon>
        <taxon>Paniceae</taxon>
        <taxon>Dichantheliinae</taxon>
        <taxon>Dichanthelium</taxon>
    </lineage>
</organism>
<feature type="compositionally biased region" description="Polar residues" evidence="1">
    <location>
        <begin position="1"/>
        <end position="10"/>
    </location>
</feature>
<dbReference type="AlphaFoldDB" id="A0A1E5W9J9"/>
<dbReference type="OrthoDB" id="1749752at2759"/>
<evidence type="ECO:0000256" key="1">
    <source>
        <dbReference type="SAM" id="MobiDB-lite"/>
    </source>
</evidence>
<evidence type="ECO:0000313" key="3">
    <source>
        <dbReference type="Proteomes" id="UP000095767"/>
    </source>
</evidence>
<feature type="region of interest" description="Disordered" evidence="1">
    <location>
        <begin position="1"/>
        <end position="80"/>
    </location>
</feature>
<dbReference type="Proteomes" id="UP000095767">
    <property type="component" value="Unassembled WGS sequence"/>
</dbReference>
<evidence type="ECO:0000313" key="2">
    <source>
        <dbReference type="EMBL" id="OEL34035.1"/>
    </source>
</evidence>
<feature type="compositionally biased region" description="Low complexity" evidence="1">
    <location>
        <begin position="35"/>
        <end position="48"/>
    </location>
</feature>
<proteinExistence type="predicted"/>